<keyword evidence="5 10" id="KW-0479">Metal-binding</keyword>
<proteinExistence type="inferred from homology"/>
<dbReference type="Pfam" id="PF00067">
    <property type="entry name" value="p450"/>
    <property type="match status" value="1"/>
</dbReference>
<keyword evidence="14" id="KW-1185">Reference proteome</keyword>
<evidence type="ECO:0000256" key="9">
    <source>
        <dbReference type="ARBA" id="ARBA00023033"/>
    </source>
</evidence>
<gene>
    <name evidence="13" type="ORF">GSCOC_T00007788001</name>
</gene>
<dbReference type="GO" id="GO:0020037">
    <property type="term" value="F:heme binding"/>
    <property type="evidence" value="ECO:0007669"/>
    <property type="project" value="InterPro"/>
</dbReference>
<keyword evidence="8 10" id="KW-0408">Iron</keyword>
<evidence type="ECO:0000256" key="8">
    <source>
        <dbReference type="ARBA" id="ARBA00023004"/>
    </source>
</evidence>
<evidence type="ECO:0000313" key="14">
    <source>
        <dbReference type="Proteomes" id="UP000295252"/>
    </source>
</evidence>
<comment type="cofactor">
    <cofactor evidence="10">
        <name>heme</name>
        <dbReference type="ChEBI" id="CHEBI:30413"/>
    </cofactor>
</comment>
<evidence type="ECO:0000256" key="4">
    <source>
        <dbReference type="ARBA" id="ARBA00022692"/>
    </source>
</evidence>
<dbReference type="SUPFAM" id="SSF48264">
    <property type="entry name" value="Cytochrome P450"/>
    <property type="match status" value="1"/>
</dbReference>
<protein>
    <submittedName>
        <fullName evidence="13">DH200=94 genomic scaffold, scaffold_1131</fullName>
    </submittedName>
</protein>
<dbReference type="PhylomeDB" id="A0A068VIC7"/>
<dbReference type="Proteomes" id="UP000295252">
    <property type="component" value="Unassembled WGS sequence"/>
</dbReference>
<keyword evidence="3 10" id="KW-0349">Heme</keyword>
<dbReference type="PANTHER" id="PTHR24286:SF384">
    <property type="entry name" value="P450, PUTATIVE (EUROFUNG)-RELATED"/>
    <property type="match status" value="1"/>
</dbReference>
<keyword evidence="4" id="KW-0812">Transmembrane</keyword>
<evidence type="ECO:0000256" key="10">
    <source>
        <dbReference type="PIRSR" id="PIRSR602401-1"/>
    </source>
</evidence>
<evidence type="ECO:0000256" key="6">
    <source>
        <dbReference type="ARBA" id="ARBA00022989"/>
    </source>
</evidence>
<evidence type="ECO:0000256" key="2">
    <source>
        <dbReference type="ARBA" id="ARBA00010617"/>
    </source>
</evidence>
<feature type="signal peptide" evidence="12">
    <location>
        <begin position="1"/>
        <end position="26"/>
    </location>
</feature>
<keyword evidence="7 11" id="KW-0560">Oxidoreductase</keyword>
<dbReference type="Gramene" id="CDP20362">
    <property type="protein sequence ID" value="CDP20362"/>
    <property type="gene ID" value="GSCOC_T00007788001"/>
</dbReference>
<dbReference type="AlphaFoldDB" id="A0A068VIC7"/>
<dbReference type="PRINTS" id="PR00463">
    <property type="entry name" value="EP450I"/>
</dbReference>
<feature type="binding site" description="axial binding residue" evidence="10">
    <location>
        <position position="335"/>
    </location>
    <ligand>
        <name>heme</name>
        <dbReference type="ChEBI" id="CHEBI:30413"/>
    </ligand>
    <ligandPart>
        <name>Fe</name>
        <dbReference type="ChEBI" id="CHEBI:18248"/>
    </ligandPart>
</feature>
<dbReference type="OrthoDB" id="3945418at2759"/>
<dbReference type="EMBL" id="HG740215">
    <property type="protein sequence ID" value="CDP20362.1"/>
    <property type="molecule type" value="Genomic_DNA"/>
</dbReference>
<evidence type="ECO:0000256" key="1">
    <source>
        <dbReference type="ARBA" id="ARBA00004167"/>
    </source>
</evidence>
<comment type="similarity">
    <text evidence="2 11">Belongs to the cytochrome P450 family.</text>
</comment>
<comment type="subcellular location">
    <subcellularLocation>
        <location evidence="1">Membrane</location>
        <topology evidence="1">Single-pass membrane protein</topology>
    </subcellularLocation>
</comment>
<keyword evidence="6" id="KW-0472">Membrane</keyword>
<dbReference type="GO" id="GO:0016020">
    <property type="term" value="C:membrane"/>
    <property type="evidence" value="ECO:0007669"/>
    <property type="project" value="UniProtKB-SubCell"/>
</dbReference>
<keyword evidence="12" id="KW-0732">Signal</keyword>
<dbReference type="OMA" id="AWPRNIR"/>
<dbReference type="PROSITE" id="PS00086">
    <property type="entry name" value="CYTOCHROME_P450"/>
    <property type="match status" value="1"/>
</dbReference>
<dbReference type="GO" id="GO:0016125">
    <property type="term" value="P:sterol metabolic process"/>
    <property type="evidence" value="ECO:0007669"/>
    <property type="project" value="TreeGrafter"/>
</dbReference>
<feature type="chain" id="PRO_5001655975" evidence="12">
    <location>
        <begin position="27"/>
        <end position="388"/>
    </location>
</feature>
<dbReference type="InterPro" id="IPR017972">
    <property type="entry name" value="Cyt_P450_CS"/>
</dbReference>
<dbReference type="InParanoid" id="A0A068VIC7"/>
<evidence type="ECO:0000256" key="11">
    <source>
        <dbReference type="RuleBase" id="RU000461"/>
    </source>
</evidence>
<evidence type="ECO:0000256" key="3">
    <source>
        <dbReference type="ARBA" id="ARBA00022617"/>
    </source>
</evidence>
<sequence>MELLLLFIFLLLSCLTVNFFPPKSKAIFNSQLPPGTTSWPINEKILQGSVQNLTTFRTNCCFRGAAANKFLFSNENKLVSLAWPRNIRKIFPYSATPTTTIADSSLKLRVMLLGFLKPDKFAWTSFYRGIKAAHSIRKKLLGIIRQRKMDLVEKKSCHADDLSSYLLTVPDDGGKFMSELETADKIWGSIIGSQDSTTTAITFVMKYLAEFPDIYDEVLKEQRSIAEKKIPGEPLNWKDPQNMKYAWNVACEVLRLVPPIQGNFREALTDFTFSTFFIPKGWKLNIFVYIYWTPNTTHKNPEYFPQPEKFDPSRFEGTGPIPYAYIPFGGGPRICPGKDIARLVILVFIYNVVGKFRWEKLIPDENTVVVPVPLPAKGLPIRLYPHST</sequence>
<dbReference type="GO" id="GO:0016705">
    <property type="term" value="F:oxidoreductase activity, acting on paired donors, with incorporation or reduction of molecular oxygen"/>
    <property type="evidence" value="ECO:0007669"/>
    <property type="project" value="InterPro"/>
</dbReference>
<evidence type="ECO:0000256" key="12">
    <source>
        <dbReference type="SAM" id="SignalP"/>
    </source>
</evidence>
<dbReference type="GO" id="GO:0004497">
    <property type="term" value="F:monooxygenase activity"/>
    <property type="evidence" value="ECO:0007669"/>
    <property type="project" value="UniProtKB-KW"/>
</dbReference>
<keyword evidence="6" id="KW-1133">Transmembrane helix</keyword>
<dbReference type="PANTHER" id="PTHR24286">
    <property type="entry name" value="CYTOCHROME P450 26"/>
    <property type="match status" value="1"/>
</dbReference>
<evidence type="ECO:0000256" key="7">
    <source>
        <dbReference type="ARBA" id="ARBA00023002"/>
    </source>
</evidence>
<evidence type="ECO:0000256" key="5">
    <source>
        <dbReference type="ARBA" id="ARBA00022723"/>
    </source>
</evidence>
<dbReference type="InterPro" id="IPR036396">
    <property type="entry name" value="Cyt_P450_sf"/>
</dbReference>
<dbReference type="InterPro" id="IPR001128">
    <property type="entry name" value="Cyt_P450"/>
</dbReference>
<reference evidence="14" key="1">
    <citation type="journal article" date="2014" name="Science">
        <title>The coffee genome provides insight into the convergent evolution of caffeine biosynthesis.</title>
        <authorList>
            <person name="Denoeud F."/>
            <person name="Carretero-Paulet L."/>
            <person name="Dereeper A."/>
            <person name="Droc G."/>
            <person name="Guyot R."/>
            <person name="Pietrella M."/>
            <person name="Zheng C."/>
            <person name="Alberti A."/>
            <person name="Anthony F."/>
            <person name="Aprea G."/>
            <person name="Aury J.M."/>
            <person name="Bento P."/>
            <person name="Bernard M."/>
            <person name="Bocs S."/>
            <person name="Campa C."/>
            <person name="Cenci A."/>
            <person name="Combes M.C."/>
            <person name="Crouzillat D."/>
            <person name="Da Silva C."/>
            <person name="Daddiego L."/>
            <person name="De Bellis F."/>
            <person name="Dussert S."/>
            <person name="Garsmeur O."/>
            <person name="Gayraud T."/>
            <person name="Guignon V."/>
            <person name="Jahn K."/>
            <person name="Jamilloux V."/>
            <person name="Joet T."/>
            <person name="Labadie K."/>
            <person name="Lan T."/>
            <person name="Leclercq J."/>
            <person name="Lepelley M."/>
            <person name="Leroy T."/>
            <person name="Li L.T."/>
            <person name="Librado P."/>
            <person name="Lopez L."/>
            <person name="Munoz A."/>
            <person name="Noel B."/>
            <person name="Pallavicini A."/>
            <person name="Perrotta G."/>
            <person name="Poncet V."/>
            <person name="Pot D."/>
            <person name="Priyono X."/>
            <person name="Rigoreau M."/>
            <person name="Rouard M."/>
            <person name="Rozas J."/>
            <person name="Tranchant-Dubreuil C."/>
            <person name="VanBuren R."/>
            <person name="Zhang Q."/>
            <person name="Andrade A.C."/>
            <person name="Argout X."/>
            <person name="Bertrand B."/>
            <person name="de Kochko A."/>
            <person name="Graziosi G."/>
            <person name="Henry R.J."/>
            <person name="Jayarama X."/>
            <person name="Ming R."/>
            <person name="Nagai C."/>
            <person name="Rounsley S."/>
            <person name="Sankoff D."/>
            <person name="Giuliano G."/>
            <person name="Albert V.A."/>
            <person name="Wincker P."/>
            <person name="Lashermes P."/>
        </authorList>
    </citation>
    <scope>NUCLEOTIDE SEQUENCE [LARGE SCALE GENOMIC DNA]</scope>
    <source>
        <strain evidence="14">cv. DH200-94</strain>
    </source>
</reference>
<evidence type="ECO:0000313" key="13">
    <source>
        <dbReference type="EMBL" id="CDP20362.1"/>
    </source>
</evidence>
<dbReference type="GO" id="GO:0005506">
    <property type="term" value="F:iron ion binding"/>
    <property type="evidence" value="ECO:0007669"/>
    <property type="project" value="InterPro"/>
</dbReference>
<organism evidence="13 14">
    <name type="scientific">Coffea canephora</name>
    <name type="common">Robusta coffee</name>
    <dbReference type="NCBI Taxonomy" id="49390"/>
    <lineage>
        <taxon>Eukaryota</taxon>
        <taxon>Viridiplantae</taxon>
        <taxon>Streptophyta</taxon>
        <taxon>Embryophyta</taxon>
        <taxon>Tracheophyta</taxon>
        <taxon>Spermatophyta</taxon>
        <taxon>Magnoliopsida</taxon>
        <taxon>eudicotyledons</taxon>
        <taxon>Gunneridae</taxon>
        <taxon>Pentapetalae</taxon>
        <taxon>asterids</taxon>
        <taxon>lamiids</taxon>
        <taxon>Gentianales</taxon>
        <taxon>Rubiaceae</taxon>
        <taxon>Ixoroideae</taxon>
        <taxon>Gardenieae complex</taxon>
        <taxon>Bertiereae - Coffeeae clade</taxon>
        <taxon>Coffeeae</taxon>
        <taxon>Coffea</taxon>
    </lineage>
</organism>
<dbReference type="Gene3D" id="1.10.630.10">
    <property type="entry name" value="Cytochrome P450"/>
    <property type="match status" value="1"/>
</dbReference>
<accession>A0A068VIC7</accession>
<name>A0A068VIC7_COFCA</name>
<dbReference type="STRING" id="49390.A0A068VIC7"/>
<dbReference type="PRINTS" id="PR00385">
    <property type="entry name" value="P450"/>
</dbReference>
<keyword evidence="9 11" id="KW-0503">Monooxygenase</keyword>
<dbReference type="InterPro" id="IPR002401">
    <property type="entry name" value="Cyt_P450_E_grp-I"/>
</dbReference>